<name>A0A9P1I6K9_9PELO</name>
<gene>
    <name evidence="11" type="ORF">CAMP_LOCUS346</name>
</gene>
<evidence type="ECO:0008006" key="13">
    <source>
        <dbReference type="Google" id="ProtNLM"/>
    </source>
</evidence>
<organism evidence="11 12">
    <name type="scientific">Caenorhabditis angaria</name>
    <dbReference type="NCBI Taxonomy" id="860376"/>
    <lineage>
        <taxon>Eukaryota</taxon>
        <taxon>Metazoa</taxon>
        <taxon>Ecdysozoa</taxon>
        <taxon>Nematoda</taxon>
        <taxon>Chromadorea</taxon>
        <taxon>Rhabditida</taxon>
        <taxon>Rhabditina</taxon>
        <taxon>Rhabditomorpha</taxon>
        <taxon>Rhabditoidea</taxon>
        <taxon>Rhabditidae</taxon>
        <taxon>Peloderinae</taxon>
        <taxon>Caenorhabditis</taxon>
    </lineage>
</organism>
<keyword evidence="6" id="KW-0863">Zinc-finger</keyword>
<dbReference type="Proteomes" id="UP001152747">
    <property type="component" value="Unassembled WGS sequence"/>
</dbReference>
<dbReference type="Pfam" id="PF23309">
    <property type="entry name" value="DUF7083"/>
    <property type="match status" value="1"/>
</dbReference>
<feature type="region of interest" description="Disordered" evidence="7">
    <location>
        <begin position="253"/>
        <end position="277"/>
    </location>
</feature>
<accession>A0A9P1I6K9</accession>
<evidence type="ECO:0000256" key="5">
    <source>
        <dbReference type="ARBA" id="ARBA00022801"/>
    </source>
</evidence>
<dbReference type="SMART" id="SM00343">
    <property type="entry name" value="ZnF_C2HC"/>
    <property type="match status" value="1"/>
</dbReference>
<comment type="caution">
    <text evidence="11">The sequence shown here is derived from an EMBL/GenBank/DDBJ whole genome shotgun (WGS) entry which is preliminary data.</text>
</comment>
<dbReference type="GO" id="GO:0015074">
    <property type="term" value="P:DNA integration"/>
    <property type="evidence" value="ECO:0007669"/>
    <property type="project" value="InterPro"/>
</dbReference>
<dbReference type="GO" id="GO:0008270">
    <property type="term" value="F:zinc ion binding"/>
    <property type="evidence" value="ECO:0007669"/>
    <property type="project" value="UniProtKB-KW"/>
</dbReference>
<dbReference type="GO" id="GO:0019899">
    <property type="term" value="F:enzyme binding"/>
    <property type="evidence" value="ECO:0007669"/>
    <property type="project" value="UniProtKB-ARBA"/>
</dbReference>
<dbReference type="SUPFAM" id="SSF57756">
    <property type="entry name" value="Retrovirus zinc finger-like domains"/>
    <property type="match status" value="1"/>
</dbReference>
<dbReference type="GO" id="GO:0004190">
    <property type="term" value="F:aspartic-type endopeptidase activity"/>
    <property type="evidence" value="ECO:0007669"/>
    <property type="project" value="InterPro"/>
</dbReference>
<keyword evidence="6" id="KW-0862">Zinc</keyword>
<reference evidence="11" key="1">
    <citation type="submission" date="2022-11" db="EMBL/GenBank/DDBJ databases">
        <authorList>
            <person name="Kikuchi T."/>
        </authorList>
    </citation>
    <scope>NUCLEOTIDE SEQUENCE</scope>
    <source>
        <strain evidence="11">PS1010</strain>
    </source>
</reference>
<dbReference type="InterPro" id="IPR021109">
    <property type="entry name" value="Peptidase_aspartic_dom_sf"/>
</dbReference>
<dbReference type="InterPro" id="IPR036875">
    <property type="entry name" value="Znf_CCHC_sf"/>
</dbReference>
<evidence type="ECO:0000256" key="3">
    <source>
        <dbReference type="ARBA" id="ARBA00022722"/>
    </source>
</evidence>
<feature type="domain" description="CCHC-type" evidence="8">
    <location>
        <begin position="288"/>
        <end position="303"/>
    </location>
</feature>
<keyword evidence="6" id="KW-0479">Metal-binding</keyword>
<dbReference type="GO" id="GO:0004519">
    <property type="term" value="F:endonuclease activity"/>
    <property type="evidence" value="ECO:0007669"/>
    <property type="project" value="UniProtKB-KW"/>
</dbReference>
<dbReference type="InterPro" id="IPR050951">
    <property type="entry name" value="Retrovirus_Pol_polyprotein"/>
</dbReference>
<dbReference type="EMBL" id="CANHGI010000001">
    <property type="protein sequence ID" value="CAI5437709.1"/>
    <property type="molecule type" value="Genomic_DNA"/>
</dbReference>
<feature type="domain" description="Integrase catalytic" evidence="10">
    <location>
        <begin position="476"/>
        <end position="568"/>
    </location>
</feature>
<evidence type="ECO:0000256" key="4">
    <source>
        <dbReference type="ARBA" id="ARBA00022759"/>
    </source>
</evidence>
<keyword evidence="4" id="KW-0255">Endonuclease</keyword>
<dbReference type="PANTHER" id="PTHR37984:SF5">
    <property type="entry name" value="PROTEIN NYNRIN-LIKE"/>
    <property type="match status" value="1"/>
</dbReference>
<dbReference type="InterPro" id="IPR012337">
    <property type="entry name" value="RNaseH-like_sf"/>
</dbReference>
<feature type="region of interest" description="Disordered" evidence="7">
    <location>
        <begin position="847"/>
        <end position="890"/>
    </location>
</feature>
<dbReference type="PANTHER" id="PTHR37984">
    <property type="entry name" value="PROTEIN CBG26694"/>
    <property type="match status" value="1"/>
</dbReference>
<evidence type="ECO:0000256" key="2">
    <source>
        <dbReference type="ARBA" id="ARBA00022695"/>
    </source>
</evidence>
<evidence type="ECO:0000256" key="6">
    <source>
        <dbReference type="PROSITE-ProRule" id="PRU00047"/>
    </source>
</evidence>
<dbReference type="InterPro" id="IPR001995">
    <property type="entry name" value="Peptidase_A2_cat"/>
</dbReference>
<keyword evidence="2" id="KW-0548">Nucleotidyltransferase</keyword>
<keyword evidence="3" id="KW-0540">Nuclease</keyword>
<dbReference type="InterPro" id="IPR036397">
    <property type="entry name" value="RNaseH_sf"/>
</dbReference>
<evidence type="ECO:0000313" key="12">
    <source>
        <dbReference type="Proteomes" id="UP001152747"/>
    </source>
</evidence>
<dbReference type="GO" id="GO:0003676">
    <property type="term" value="F:nucleic acid binding"/>
    <property type="evidence" value="ECO:0007669"/>
    <property type="project" value="InterPro"/>
</dbReference>
<evidence type="ECO:0000259" key="10">
    <source>
        <dbReference type="PROSITE" id="PS50994"/>
    </source>
</evidence>
<feature type="compositionally biased region" description="Basic and acidic residues" evidence="7">
    <location>
        <begin position="865"/>
        <end position="890"/>
    </location>
</feature>
<dbReference type="InterPro" id="IPR001878">
    <property type="entry name" value="Znf_CCHC"/>
</dbReference>
<feature type="compositionally biased region" description="Polar residues" evidence="7">
    <location>
        <begin position="849"/>
        <end position="862"/>
    </location>
</feature>
<dbReference type="PROSITE" id="PS50994">
    <property type="entry name" value="INTEGRASE"/>
    <property type="match status" value="1"/>
</dbReference>
<dbReference type="GO" id="GO:0005737">
    <property type="term" value="C:cytoplasm"/>
    <property type="evidence" value="ECO:0007669"/>
    <property type="project" value="UniProtKB-ARBA"/>
</dbReference>
<protein>
    <recommendedName>
        <fullName evidence="13">CCHC-type domain-containing protein</fullName>
    </recommendedName>
</protein>
<evidence type="ECO:0000256" key="7">
    <source>
        <dbReference type="SAM" id="MobiDB-lite"/>
    </source>
</evidence>
<feature type="compositionally biased region" description="Basic and acidic residues" evidence="7">
    <location>
        <begin position="262"/>
        <end position="271"/>
    </location>
</feature>
<dbReference type="GO" id="GO:0006508">
    <property type="term" value="P:proteolysis"/>
    <property type="evidence" value="ECO:0007669"/>
    <property type="project" value="InterPro"/>
</dbReference>
<dbReference type="Gene3D" id="2.40.70.10">
    <property type="entry name" value="Acid Proteases"/>
    <property type="match status" value="1"/>
</dbReference>
<dbReference type="AlphaFoldDB" id="A0A9P1I6K9"/>
<dbReference type="SUPFAM" id="SSF50630">
    <property type="entry name" value="Acid proteases"/>
    <property type="match status" value="1"/>
</dbReference>
<dbReference type="GO" id="GO:0016779">
    <property type="term" value="F:nucleotidyltransferase activity"/>
    <property type="evidence" value="ECO:0007669"/>
    <property type="project" value="UniProtKB-KW"/>
</dbReference>
<evidence type="ECO:0000259" key="9">
    <source>
        <dbReference type="PROSITE" id="PS50175"/>
    </source>
</evidence>
<dbReference type="OrthoDB" id="2286242at2759"/>
<evidence type="ECO:0000256" key="1">
    <source>
        <dbReference type="ARBA" id="ARBA00022679"/>
    </source>
</evidence>
<keyword evidence="5" id="KW-0378">Hydrolase</keyword>
<sequence>MVNGQVGNVDVTEILAQFAQLSEMFRTTLEAVTSQQRASAGGDGDTTDGRGEAHRINSLNSRTPKFEFDMEDGKTFVKYWTRYGNIFEKSEASEESKRQVLLGKLEDDVYDQFSASVAPKHPNELSFEEIVSLLKNMFDTQQSLFRKRFACMTLRKTDESPLAFTNKVNETCEKAQLADIKMEDWKCFFFLRGLENAQDVDMRNHLLDFMDYDKEAPKKTIKDLYEEWMRRLSLRADSEKIGGPSTVQQVRAFSKKKSKPNLVKDARDNEGQTRNGRRVTKDLSNVECWNCGKMGHYSRDCQQVINQAIVQCGNIGSNRLLLDAEIDGKMVKFQLDTGSDRTIISRSDWVKIGPPKLNQKASRIVCANGSELKLLGVFKGKININSDCCEGNVHVREHGTNLLGLDLIRSLPKMSGLLDLVTIEATKSVELVEVEKKLDVFEEESQNCLQVISLPELPDAGFEGQETESVSNELSSETLPNVEDSGSYVHVEYVGSESGLYFWVAVDAENGWQEVWLTESISTQALVSFLKSIFEKNGKPKFVVSNCGTQFVSEMFAEFCADLEIEHIKIKSNSLSDRCRDTFHFSNSLKKREEMVSKIVLDKLIDYRSTPGRIGLSFVERKRLKIELDLLSKSKRELNGRNLEKIELNGLFDKICKIGVKSVEVGDTVYLEKYRQDKCFWEKAVVLKSLGPKSCRVRQNGKIRKVNFDDLFRDRKIKVFVNLAVDKFFVSVKSRQPIHTSQFHVTQPNIRPPSITNISTLSNHRKPSLSMSNPNVVSSPNPLSSSKVVCMHVERRYASLNDICLRPSRIPTLCVFPGCEIKACPPESSDTVCVNNKSFKSRLILKNPKINSAPPSRQSYSKDQGPAEKAENSQHPFQDHHQVNHDESTD</sequence>
<feature type="domain" description="Peptidase A2" evidence="9">
    <location>
        <begin position="331"/>
        <end position="407"/>
    </location>
</feature>
<dbReference type="Pfam" id="PF00098">
    <property type="entry name" value="zf-CCHC"/>
    <property type="match status" value="1"/>
</dbReference>
<dbReference type="Gene3D" id="4.10.60.10">
    <property type="entry name" value="Zinc finger, CCHC-type"/>
    <property type="match status" value="1"/>
</dbReference>
<dbReference type="PROSITE" id="PS50175">
    <property type="entry name" value="ASP_PROT_RETROV"/>
    <property type="match status" value="1"/>
</dbReference>
<keyword evidence="1" id="KW-0808">Transferase</keyword>
<dbReference type="Pfam" id="PF13650">
    <property type="entry name" value="Asp_protease_2"/>
    <property type="match status" value="1"/>
</dbReference>
<keyword evidence="12" id="KW-1185">Reference proteome</keyword>
<proteinExistence type="predicted"/>
<dbReference type="InterPro" id="IPR055510">
    <property type="entry name" value="DUF7083"/>
</dbReference>
<dbReference type="InterPro" id="IPR001584">
    <property type="entry name" value="Integrase_cat-core"/>
</dbReference>
<dbReference type="Gene3D" id="3.30.420.10">
    <property type="entry name" value="Ribonuclease H-like superfamily/Ribonuclease H"/>
    <property type="match status" value="1"/>
</dbReference>
<evidence type="ECO:0000259" key="8">
    <source>
        <dbReference type="PROSITE" id="PS50158"/>
    </source>
</evidence>
<dbReference type="Pfam" id="PF00665">
    <property type="entry name" value="rve"/>
    <property type="match status" value="1"/>
</dbReference>
<feature type="region of interest" description="Disordered" evidence="7">
    <location>
        <begin position="33"/>
        <end position="55"/>
    </location>
</feature>
<dbReference type="SUPFAM" id="SSF53098">
    <property type="entry name" value="Ribonuclease H-like"/>
    <property type="match status" value="1"/>
</dbReference>
<dbReference type="PROSITE" id="PS50158">
    <property type="entry name" value="ZF_CCHC"/>
    <property type="match status" value="1"/>
</dbReference>
<evidence type="ECO:0000313" key="11">
    <source>
        <dbReference type="EMBL" id="CAI5437709.1"/>
    </source>
</evidence>